<feature type="region of interest" description="Disordered" evidence="3">
    <location>
        <begin position="686"/>
        <end position="711"/>
    </location>
</feature>
<evidence type="ECO:0000259" key="5">
    <source>
        <dbReference type="Pfam" id="PF00149"/>
    </source>
</evidence>
<gene>
    <name evidence="6" type="primary">Acp5</name>
    <name evidence="6" type="ORF">SPIL2461_LOCUS14784</name>
</gene>
<dbReference type="OrthoDB" id="447035at2759"/>
<feature type="compositionally biased region" description="Basic and acidic residues" evidence="3">
    <location>
        <begin position="728"/>
        <end position="741"/>
    </location>
</feature>
<dbReference type="PANTHER" id="PTHR10161">
    <property type="entry name" value="TARTRATE-RESISTANT ACID PHOSPHATASE TYPE 5"/>
    <property type="match status" value="1"/>
</dbReference>
<keyword evidence="2" id="KW-0378">Hydrolase</keyword>
<feature type="compositionally biased region" description="Acidic residues" evidence="3">
    <location>
        <begin position="614"/>
        <end position="629"/>
    </location>
</feature>
<keyword evidence="1 4" id="KW-0732">Signal</keyword>
<feature type="compositionally biased region" description="Low complexity" evidence="3">
    <location>
        <begin position="497"/>
        <end position="513"/>
    </location>
</feature>
<evidence type="ECO:0000256" key="1">
    <source>
        <dbReference type="ARBA" id="ARBA00022729"/>
    </source>
</evidence>
<dbReference type="InterPro" id="IPR004843">
    <property type="entry name" value="Calcineurin-like_PHP"/>
</dbReference>
<dbReference type="GO" id="GO:0016787">
    <property type="term" value="F:hydrolase activity"/>
    <property type="evidence" value="ECO:0007669"/>
    <property type="project" value="UniProtKB-KW"/>
</dbReference>
<feature type="compositionally biased region" description="Polar residues" evidence="3">
    <location>
        <begin position="470"/>
        <end position="481"/>
    </location>
</feature>
<sequence length="1349" mass="148165">MLHAALLFIACLRLVEAKVLLFWAVDGSKRTQDMVRKNIRHVEDAGVPHDVILAHYRGTDKDWDHKWYKKHVSESLVARGYKFHLMQKAYKEGLWEKHYEFVWALDSDIDLSQADIQRFLALARLTQSPIVGPTFVQANGKPLLMQEHSAMVRREGHAPSKDAHRHAHQISGPNAIQSPDAGCDFRHTDFVELTAPLLKSHVLKLVLRDCNACIHDKSDWGLDMMWCKYASERLKNQACALIDSTPVIHMDWGLAPISQEFYKALNAVQARYDIYWSDRRVLDCKQRGEGLVEIPEGEEGAAQTGKKHSLKKAANSTRQKATGESDTATKAEDQQSENEDEPPEEVQTEDGLPLDSQSKASSEGESVDDEAEEEEEEQDADAVPSKNKTAQTPTRAGSNSSKQAAKKAKEHSSSAAAASKEGSRKQASAGKEEDQEEDGGLEGGQPKDDVVDDEAEEEEEEQDADAVPSKNKTSQTPTRAGSNSSKQAAKKAKEHSSSAAAASKAGSRNQASAGEEEEDSDDAPDVDTAVNTSHTKDKPARSVPGEGIFKVKATQDPMLNAGSLHRSMGEPTVASKRILQAGKATAQTKEAKEKTGSKSKAANDSPPEYQDVSLGDEENLDLDWPAEMDAETKKSDPSMHESYATNAETKQGEQVDGNSGAQSVHGGQDDTIEFQEATMAVHPFVVEVSQSRGSPGSQDAASATAFEEAEQRLRDDIESLKKLEEDLRLLKKAPGQEKQNEKQNNAQKSSKAKVEGNGASHKRRKGHAALAVSHQAVSLLDLGSAPASEEELQALQIQKLAAGQREVAMQALQEVEASLGSSMTADQLDRSRRAAIESVRHAIAEQVDAQERQQSVKVEGATSELSAQHTGNEVELSHAVTLLKAELAEAKKVAEKDRQVEEQKMSALEERLAHQRSEPDRHNEDKLLMARAKQIMQLKAQVRWDSQRLSKEKEDEVVLKNKIKQLEDKLQLRTHASFREAHSKTAKHKHAQGLQKVQAHAVEVDHSGLAVPTQTADVACMEPCAGVDDAEIDFSCISYRTQPGQFNPITSVQALKSSGVSSFSKGKSVAAAMERLAERLQPEFILSLGDNFYIRGVADSEDSQFQESFEDIYSYGHLSEIPWQITIGDHDHRGNVSAMLHRPQRNPRWRLPAPYYSFRLPIGQKEVRFIIVDSVGLEGGMLEHTPKGRRFEQDLSEEFAGGKAGEAQWSWLSESLANADGSSLQVVVGHRPIRSLADRGKHGAAPPEAAAAEALKEALLKAPQPVLYLHGHDHVMQHFRESEHEVHHLGNGVGGMGLHPLKNCSNCSEFQWGTSAHGFAVHELAKDFLATHFVDAETHEVLHSVVIPF</sequence>
<name>A0A812U4A3_SYMPI</name>
<feature type="compositionally biased region" description="Acidic residues" evidence="3">
    <location>
        <begin position="334"/>
        <end position="348"/>
    </location>
</feature>
<comment type="caution">
    <text evidence="6">The sequence shown here is derived from an EMBL/GenBank/DDBJ whole genome shotgun (WGS) entry which is preliminary data.</text>
</comment>
<feature type="compositionally biased region" description="Polar residues" evidence="3">
    <location>
        <begin position="688"/>
        <end position="701"/>
    </location>
</feature>
<evidence type="ECO:0000313" key="7">
    <source>
        <dbReference type="Proteomes" id="UP000649617"/>
    </source>
</evidence>
<feature type="signal peptide" evidence="4">
    <location>
        <begin position="1"/>
        <end position="17"/>
    </location>
</feature>
<dbReference type="Proteomes" id="UP000649617">
    <property type="component" value="Unassembled WGS sequence"/>
</dbReference>
<feature type="region of interest" description="Disordered" evidence="3">
    <location>
        <begin position="728"/>
        <end position="770"/>
    </location>
</feature>
<feature type="compositionally biased region" description="Acidic residues" evidence="3">
    <location>
        <begin position="450"/>
        <end position="464"/>
    </location>
</feature>
<feature type="chain" id="PRO_5032940575" evidence="4">
    <location>
        <begin position="18"/>
        <end position="1349"/>
    </location>
</feature>
<feature type="compositionally biased region" description="Basic and acidic residues" evidence="3">
    <location>
        <begin position="630"/>
        <end position="639"/>
    </location>
</feature>
<feature type="compositionally biased region" description="Polar residues" evidence="3">
    <location>
        <begin position="386"/>
        <end position="395"/>
    </location>
</feature>
<dbReference type="Gene3D" id="3.60.21.10">
    <property type="match status" value="1"/>
</dbReference>
<feature type="compositionally biased region" description="Acidic residues" evidence="3">
    <location>
        <begin position="365"/>
        <end position="380"/>
    </location>
</feature>
<evidence type="ECO:0000256" key="4">
    <source>
        <dbReference type="SAM" id="SignalP"/>
    </source>
</evidence>
<evidence type="ECO:0000313" key="6">
    <source>
        <dbReference type="EMBL" id="CAE7555499.1"/>
    </source>
</evidence>
<dbReference type="EMBL" id="CAJNIZ010034780">
    <property type="protein sequence ID" value="CAE7555499.1"/>
    <property type="molecule type" value="Genomic_DNA"/>
</dbReference>
<accession>A0A812U4A3</accession>
<feature type="region of interest" description="Disordered" evidence="3">
    <location>
        <begin position="894"/>
        <end position="922"/>
    </location>
</feature>
<feature type="compositionally biased region" description="Acidic residues" evidence="3">
    <location>
        <begin position="514"/>
        <end position="525"/>
    </location>
</feature>
<feature type="compositionally biased region" description="Basic and acidic residues" evidence="3">
    <location>
        <begin position="321"/>
        <end position="333"/>
    </location>
</feature>
<evidence type="ECO:0000256" key="3">
    <source>
        <dbReference type="SAM" id="MobiDB-lite"/>
    </source>
</evidence>
<proteinExistence type="predicted"/>
<organism evidence="6 7">
    <name type="scientific">Symbiodinium pilosum</name>
    <name type="common">Dinoflagellate</name>
    <dbReference type="NCBI Taxonomy" id="2952"/>
    <lineage>
        <taxon>Eukaryota</taxon>
        <taxon>Sar</taxon>
        <taxon>Alveolata</taxon>
        <taxon>Dinophyceae</taxon>
        <taxon>Suessiales</taxon>
        <taxon>Symbiodiniaceae</taxon>
        <taxon>Symbiodinium</taxon>
    </lineage>
</organism>
<keyword evidence="7" id="KW-1185">Reference proteome</keyword>
<reference evidence="6" key="1">
    <citation type="submission" date="2021-02" db="EMBL/GenBank/DDBJ databases">
        <authorList>
            <person name="Dougan E. K."/>
            <person name="Rhodes N."/>
            <person name="Thang M."/>
            <person name="Chan C."/>
        </authorList>
    </citation>
    <scope>NUCLEOTIDE SEQUENCE</scope>
</reference>
<dbReference type="InterPro" id="IPR051558">
    <property type="entry name" value="Metallophosphoesterase_PAP"/>
</dbReference>
<protein>
    <submittedName>
        <fullName evidence="6">Acp5 protein</fullName>
    </submittedName>
</protein>
<dbReference type="InterPro" id="IPR029052">
    <property type="entry name" value="Metallo-depent_PP-like"/>
</dbReference>
<feature type="region of interest" description="Disordered" evidence="3">
    <location>
        <begin position="295"/>
        <end position="673"/>
    </location>
</feature>
<dbReference type="Pfam" id="PF05212">
    <property type="entry name" value="DUF707"/>
    <property type="match status" value="1"/>
</dbReference>
<dbReference type="InterPro" id="IPR007877">
    <property type="entry name" value="DUF707"/>
</dbReference>
<evidence type="ECO:0000256" key="2">
    <source>
        <dbReference type="ARBA" id="ARBA00022801"/>
    </source>
</evidence>
<dbReference type="SUPFAM" id="SSF56300">
    <property type="entry name" value="Metallo-dependent phosphatases"/>
    <property type="match status" value="1"/>
</dbReference>
<feature type="domain" description="Calcineurin-like phosphoesterase" evidence="5">
    <location>
        <begin position="1069"/>
        <end position="1276"/>
    </location>
</feature>
<dbReference type="PANTHER" id="PTHR10161:SF57">
    <property type="entry name" value="PROTEIN WITH METALLOPHOSPHATASE DOMAIN"/>
    <property type="match status" value="1"/>
</dbReference>
<dbReference type="Pfam" id="PF00149">
    <property type="entry name" value="Metallophos"/>
    <property type="match status" value="1"/>
</dbReference>